<dbReference type="EMBL" id="AQPF01000008">
    <property type="protein sequence ID" value="KAF0806499.1"/>
    <property type="molecule type" value="Genomic_DNA"/>
</dbReference>
<evidence type="ECO:0000256" key="7">
    <source>
        <dbReference type="ARBA" id="ARBA00023204"/>
    </source>
</evidence>
<evidence type="ECO:0000256" key="8">
    <source>
        <dbReference type="ARBA" id="ARBA00033408"/>
    </source>
</evidence>
<evidence type="ECO:0000256" key="1">
    <source>
        <dbReference type="ARBA" id="ARBA00003618"/>
    </source>
</evidence>
<gene>
    <name evidence="11" type="ORF">A6D6_01497</name>
</gene>
<dbReference type="Gene3D" id="3.40.50.300">
    <property type="entry name" value="P-loop containing nucleotide triphosphate hydrolases"/>
    <property type="match status" value="1"/>
</dbReference>
<evidence type="ECO:0000256" key="3">
    <source>
        <dbReference type="ARBA" id="ARBA00021315"/>
    </source>
</evidence>
<comment type="function">
    <text evidence="1">May be involved in recombinational repair of damaged DNA.</text>
</comment>
<dbReference type="SUPFAM" id="SSF52540">
    <property type="entry name" value="P-loop containing nucleoside triphosphate hydrolases"/>
    <property type="match status" value="1"/>
</dbReference>
<dbReference type="Proteomes" id="UP000771797">
    <property type="component" value="Unassembled WGS sequence"/>
</dbReference>
<evidence type="ECO:0000313" key="12">
    <source>
        <dbReference type="Proteomes" id="UP000771797"/>
    </source>
</evidence>
<comment type="similarity">
    <text evidence="2">Belongs to the RecN family.</text>
</comment>
<keyword evidence="12" id="KW-1185">Reference proteome</keyword>
<dbReference type="RefSeq" id="WP_236564025.1">
    <property type="nucleotide sequence ID" value="NZ_AQPF01000008.1"/>
</dbReference>
<keyword evidence="4" id="KW-0547">Nucleotide-binding</keyword>
<dbReference type="CDD" id="cd03241">
    <property type="entry name" value="ABC_RecN"/>
    <property type="match status" value="1"/>
</dbReference>
<dbReference type="PANTHER" id="PTHR11059">
    <property type="entry name" value="DNA REPAIR PROTEIN RECN"/>
    <property type="match status" value="1"/>
</dbReference>
<comment type="caution">
    <text evidence="11">The sequence shown here is derived from an EMBL/GenBank/DDBJ whole genome shotgun (WGS) entry which is preliminary data.</text>
</comment>
<dbReference type="InterPro" id="IPR004604">
    <property type="entry name" value="DNA_recomb/repair_RecN"/>
</dbReference>
<keyword evidence="5" id="KW-0227">DNA damage</keyword>
<evidence type="ECO:0000313" key="11">
    <source>
        <dbReference type="EMBL" id="KAF0806499.1"/>
    </source>
</evidence>
<feature type="domain" description="RecF/RecN/SMC N-terminal" evidence="10">
    <location>
        <begin position="1"/>
        <end position="120"/>
    </location>
</feature>
<feature type="region of interest" description="Disordered" evidence="9">
    <location>
        <begin position="159"/>
        <end position="188"/>
    </location>
</feature>
<protein>
    <recommendedName>
        <fullName evidence="3">DNA repair protein RecN</fullName>
    </recommendedName>
    <alternativeName>
        <fullName evidence="8">Recombination protein N</fullName>
    </alternativeName>
</protein>
<evidence type="ECO:0000256" key="2">
    <source>
        <dbReference type="ARBA" id="ARBA00009441"/>
    </source>
</evidence>
<organism evidence="11 12">
    <name type="scientific">Alcanivorax xiamenensis</name>
    <dbReference type="NCBI Taxonomy" id="1177156"/>
    <lineage>
        <taxon>Bacteria</taxon>
        <taxon>Pseudomonadati</taxon>
        <taxon>Pseudomonadota</taxon>
        <taxon>Gammaproteobacteria</taxon>
        <taxon>Oceanospirillales</taxon>
        <taxon>Alcanivoracaceae</taxon>
        <taxon>Alcanivorax</taxon>
    </lineage>
</organism>
<evidence type="ECO:0000256" key="9">
    <source>
        <dbReference type="SAM" id="MobiDB-lite"/>
    </source>
</evidence>
<sequence>MLTHLSVRHFATVDQLELEPESGLTVISGETGAGKSVLIDALSLTLGERADSAVVRPGCERAEVLASFTVANHAQAKAWLEERELDNGDDCLLRRTVRADGRSRAYINGTPAPLADVRQLGELLISIHSQHEHQALLHRDTHRQLLDNFANAGDLAASVAAGPPGARPGPHRRPRTKRTPGVIALSTG</sequence>
<keyword evidence="6" id="KW-0067">ATP-binding</keyword>
<dbReference type="InterPro" id="IPR027417">
    <property type="entry name" value="P-loop_NTPase"/>
</dbReference>
<proteinExistence type="inferred from homology"/>
<keyword evidence="7" id="KW-0234">DNA repair</keyword>
<reference evidence="11 12" key="1">
    <citation type="submission" date="2012-09" db="EMBL/GenBank/DDBJ databases">
        <title>Genome Sequence of alkane-degrading Bacterium Alcanivorax sp. 6-D-6.</title>
        <authorList>
            <person name="Lai Q."/>
            <person name="Shao Z."/>
        </authorList>
    </citation>
    <scope>NUCLEOTIDE SEQUENCE [LARGE SCALE GENOMIC DNA]</scope>
    <source>
        <strain evidence="11 12">6-D-6</strain>
    </source>
</reference>
<dbReference type="PANTHER" id="PTHR11059:SF0">
    <property type="entry name" value="DNA REPAIR PROTEIN RECN"/>
    <property type="match status" value="1"/>
</dbReference>
<accession>A0ABQ6Y9Q3</accession>
<dbReference type="Pfam" id="PF02463">
    <property type="entry name" value="SMC_N"/>
    <property type="match status" value="1"/>
</dbReference>
<evidence type="ECO:0000256" key="4">
    <source>
        <dbReference type="ARBA" id="ARBA00022741"/>
    </source>
</evidence>
<dbReference type="InterPro" id="IPR003395">
    <property type="entry name" value="RecF/RecN/SMC_N"/>
</dbReference>
<name>A0ABQ6Y9Q3_9GAMM</name>
<evidence type="ECO:0000256" key="6">
    <source>
        <dbReference type="ARBA" id="ARBA00022840"/>
    </source>
</evidence>
<evidence type="ECO:0000259" key="10">
    <source>
        <dbReference type="Pfam" id="PF02463"/>
    </source>
</evidence>
<evidence type="ECO:0000256" key="5">
    <source>
        <dbReference type="ARBA" id="ARBA00022763"/>
    </source>
</evidence>
<feature type="compositionally biased region" description="Basic residues" evidence="9">
    <location>
        <begin position="169"/>
        <end position="178"/>
    </location>
</feature>